<evidence type="ECO:0000313" key="3">
    <source>
        <dbReference type="Proteomes" id="UP000664815"/>
    </source>
</evidence>
<dbReference type="Proteomes" id="UP000664815">
    <property type="component" value="Unassembled WGS sequence"/>
</dbReference>
<reference evidence="2" key="1">
    <citation type="submission" date="2021-02" db="EMBL/GenBank/DDBJ databases">
        <title>Thiocyanate and organic carbon inputs drive convergent selection for specific autotrophic Afipia and Thiobacillus strains within complex microbiomes.</title>
        <authorList>
            <person name="Huddy R.J."/>
            <person name="Sachdeva R."/>
            <person name="Kadzinga F."/>
            <person name="Kantor R.S."/>
            <person name="Harrison S.T.L."/>
            <person name="Banfield J.F."/>
        </authorList>
    </citation>
    <scope>NUCLEOTIDE SEQUENCE</scope>
    <source>
        <strain evidence="2">SCN18_10_11_15_R1_P_69_7</strain>
    </source>
</reference>
<evidence type="ECO:0000259" key="1">
    <source>
        <dbReference type="PROSITE" id="PS50883"/>
    </source>
</evidence>
<dbReference type="AlphaFoldDB" id="A0A9D8L1U6"/>
<name>A0A9D8L1U6_9GAMM</name>
<dbReference type="Pfam" id="PF00563">
    <property type="entry name" value="EAL"/>
    <property type="match status" value="1"/>
</dbReference>
<proteinExistence type="predicted"/>
<dbReference type="GO" id="GO:0071111">
    <property type="term" value="F:cyclic-guanylate-specific phosphodiesterase activity"/>
    <property type="evidence" value="ECO:0007669"/>
    <property type="project" value="InterPro"/>
</dbReference>
<feature type="domain" description="EAL" evidence="1">
    <location>
        <begin position="1"/>
        <end position="82"/>
    </location>
</feature>
<comment type="caution">
    <text evidence="2">The sequence shown here is derived from an EMBL/GenBank/DDBJ whole genome shotgun (WGS) entry which is preliminary data.</text>
</comment>
<dbReference type="InterPro" id="IPR050706">
    <property type="entry name" value="Cyclic-di-GMP_PDE-like"/>
</dbReference>
<dbReference type="Gene3D" id="3.20.20.450">
    <property type="entry name" value="EAL domain"/>
    <property type="match status" value="1"/>
</dbReference>
<dbReference type="EMBL" id="JAFKMG010001032">
    <property type="protein sequence ID" value="MBN8799957.1"/>
    <property type="molecule type" value="Genomic_DNA"/>
</dbReference>
<feature type="non-terminal residue" evidence="2">
    <location>
        <position position="1"/>
    </location>
</feature>
<dbReference type="PROSITE" id="PS50883">
    <property type="entry name" value="EAL"/>
    <property type="match status" value="1"/>
</dbReference>
<dbReference type="PANTHER" id="PTHR33121:SF71">
    <property type="entry name" value="OXYGEN SENSOR PROTEIN DOSP"/>
    <property type="match status" value="1"/>
</dbReference>
<dbReference type="InterPro" id="IPR035919">
    <property type="entry name" value="EAL_sf"/>
</dbReference>
<gene>
    <name evidence="2" type="ORF">J0H45_11515</name>
</gene>
<organism evidence="2 3">
    <name type="scientific">Stenotrophomonas nitritireducens</name>
    <dbReference type="NCBI Taxonomy" id="83617"/>
    <lineage>
        <taxon>Bacteria</taxon>
        <taxon>Pseudomonadati</taxon>
        <taxon>Pseudomonadota</taxon>
        <taxon>Gammaproteobacteria</taxon>
        <taxon>Lysobacterales</taxon>
        <taxon>Lysobacteraceae</taxon>
        <taxon>Stenotrophomonas</taxon>
    </lineage>
</organism>
<dbReference type="PANTHER" id="PTHR33121">
    <property type="entry name" value="CYCLIC DI-GMP PHOSPHODIESTERASE PDEF"/>
    <property type="match status" value="1"/>
</dbReference>
<accession>A0A9D8L1U6</accession>
<dbReference type="SUPFAM" id="SSF141868">
    <property type="entry name" value="EAL domain-like"/>
    <property type="match status" value="1"/>
</dbReference>
<dbReference type="InterPro" id="IPR001633">
    <property type="entry name" value="EAL_dom"/>
</dbReference>
<protein>
    <submittedName>
        <fullName evidence="2">EAL domain-containing protein</fullName>
    </submittedName>
</protein>
<sequence length="89" mass="9823">ISEMKLDRSFISEIGHDPTASALILSVLRIGESLGKHVVAEGVETEAQRRFLIDNGSPALQGYLFSHALSADDFEQWLHDQVPLQPPLL</sequence>
<evidence type="ECO:0000313" key="2">
    <source>
        <dbReference type="EMBL" id="MBN8799957.1"/>
    </source>
</evidence>